<dbReference type="InterPro" id="IPR052338">
    <property type="entry name" value="Transposase_5"/>
</dbReference>
<feature type="domain" description="Tc1-like transposase DDE" evidence="3">
    <location>
        <begin position="147"/>
        <end position="297"/>
    </location>
</feature>
<dbReference type="InterPro" id="IPR002492">
    <property type="entry name" value="Transposase_Tc1-like"/>
</dbReference>
<dbReference type="InterPro" id="IPR047655">
    <property type="entry name" value="Transpos_IS630-like"/>
</dbReference>
<accession>A0ABQ9WPU2</accession>
<dbReference type="InterPro" id="IPR009057">
    <property type="entry name" value="Homeodomain-like_sf"/>
</dbReference>
<feature type="region of interest" description="Disordered" evidence="1">
    <location>
        <begin position="36"/>
        <end position="65"/>
    </location>
</feature>
<comment type="caution">
    <text evidence="4">The sequence shown here is derived from an EMBL/GenBank/DDBJ whole genome shotgun (WGS) entry which is preliminary data.</text>
</comment>
<dbReference type="NCBIfam" id="NF033545">
    <property type="entry name" value="transpos_IS630"/>
    <property type="match status" value="1"/>
</dbReference>
<evidence type="ECO:0000313" key="5">
    <source>
        <dbReference type="Proteomes" id="UP001281761"/>
    </source>
</evidence>
<dbReference type="Pfam" id="PF13358">
    <property type="entry name" value="DDE_3"/>
    <property type="match status" value="1"/>
</dbReference>
<dbReference type="Proteomes" id="UP001281761">
    <property type="component" value="Unassembled WGS sequence"/>
</dbReference>
<dbReference type="Pfam" id="PF01498">
    <property type="entry name" value="HTH_Tnp_Tc3_2"/>
    <property type="match status" value="1"/>
</dbReference>
<dbReference type="EMBL" id="JARBJD010000495">
    <property type="protein sequence ID" value="KAK2941513.1"/>
    <property type="molecule type" value="Genomic_DNA"/>
</dbReference>
<dbReference type="PANTHER" id="PTHR23022">
    <property type="entry name" value="TRANSPOSABLE ELEMENT-RELATED"/>
    <property type="match status" value="1"/>
</dbReference>
<sequence>MDLANRGAALALYRGGSTQVSIAEQLQIPRSTIQSFLSKHHKDPISDETLADRPRAGRPRATTEKQDRLLHRTILKDASMQTDDLAQHISGGGSMMVSDRTIRRRAAEWGLYHRVQRKTPALTRSHVQKRLDFANAHIDWSFDDWSRVLFSDESSVQCGSNHGQQWIWRRIDEAWADGKTQPTIKVATTMKFWCSMSAAGPGSLHIIEESLTSDSYFKILQQHLIADGTRLCGSDFLFQQDNHPSHKTERIQRFLEEKGIQELQWPPNSPDFSPIENMFSVLKRLVAERCPPSKDDLIRITLEEWENLGSDYTHALVSSLPDRMQAAMTAGGGATKY</sequence>
<reference evidence="4 5" key="1">
    <citation type="journal article" date="2022" name="bioRxiv">
        <title>Genomics of Preaxostyla Flagellates Illuminates Evolutionary Transitions and the Path Towards Mitochondrial Loss.</title>
        <authorList>
            <person name="Novak L.V.F."/>
            <person name="Treitli S.C."/>
            <person name="Pyrih J."/>
            <person name="Halakuc P."/>
            <person name="Pipaliya S.V."/>
            <person name="Vacek V."/>
            <person name="Brzon O."/>
            <person name="Soukal P."/>
            <person name="Eme L."/>
            <person name="Dacks J.B."/>
            <person name="Karnkowska A."/>
            <person name="Elias M."/>
            <person name="Hampl V."/>
        </authorList>
    </citation>
    <scope>NUCLEOTIDE SEQUENCE [LARGE SCALE GENOMIC DNA]</scope>
    <source>
        <strain evidence="4">NAU3</strain>
        <tissue evidence="4">Gut</tissue>
    </source>
</reference>
<name>A0ABQ9WPU2_9EUKA</name>
<evidence type="ECO:0000313" key="4">
    <source>
        <dbReference type="EMBL" id="KAK2941513.1"/>
    </source>
</evidence>
<dbReference type="InterPro" id="IPR036397">
    <property type="entry name" value="RNaseH_sf"/>
</dbReference>
<feature type="domain" description="Transposase Tc1-like" evidence="2">
    <location>
        <begin position="68"/>
        <end position="139"/>
    </location>
</feature>
<proteinExistence type="predicted"/>
<keyword evidence="5" id="KW-1185">Reference proteome</keyword>
<evidence type="ECO:0000259" key="2">
    <source>
        <dbReference type="Pfam" id="PF01498"/>
    </source>
</evidence>
<dbReference type="InterPro" id="IPR038717">
    <property type="entry name" value="Tc1-like_DDE_dom"/>
</dbReference>
<dbReference type="SUPFAM" id="SSF46689">
    <property type="entry name" value="Homeodomain-like"/>
    <property type="match status" value="1"/>
</dbReference>
<dbReference type="PANTHER" id="PTHR23022:SF135">
    <property type="entry name" value="SI:DKEY-77F5.3"/>
    <property type="match status" value="1"/>
</dbReference>
<gene>
    <name evidence="4" type="ORF">BLNAU_23586</name>
</gene>
<dbReference type="Gene3D" id="3.30.420.10">
    <property type="entry name" value="Ribonuclease H-like superfamily/Ribonuclease H"/>
    <property type="match status" value="1"/>
</dbReference>
<organism evidence="4 5">
    <name type="scientific">Blattamonas nauphoetae</name>
    <dbReference type="NCBI Taxonomy" id="2049346"/>
    <lineage>
        <taxon>Eukaryota</taxon>
        <taxon>Metamonada</taxon>
        <taxon>Preaxostyla</taxon>
        <taxon>Oxymonadida</taxon>
        <taxon>Blattamonas</taxon>
    </lineage>
</organism>
<evidence type="ECO:0000259" key="3">
    <source>
        <dbReference type="Pfam" id="PF13358"/>
    </source>
</evidence>
<evidence type="ECO:0000256" key="1">
    <source>
        <dbReference type="SAM" id="MobiDB-lite"/>
    </source>
</evidence>
<feature type="compositionally biased region" description="Basic and acidic residues" evidence="1">
    <location>
        <begin position="50"/>
        <end position="65"/>
    </location>
</feature>
<protein>
    <submittedName>
        <fullName evidence="4">Transposable element Tc1 transposase</fullName>
    </submittedName>
</protein>